<protein>
    <submittedName>
        <fullName evidence="2">Uncharacterized protein</fullName>
    </submittedName>
</protein>
<dbReference type="Proteomes" id="UP000244893">
    <property type="component" value="Unassembled WGS sequence"/>
</dbReference>
<keyword evidence="1" id="KW-1133">Transmembrane helix</keyword>
<organism evidence="2 3">
    <name type="scientific">Amnibacterium flavum</name>
    <dbReference type="NCBI Taxonomy" id="2173173"/>
    <lineage>
        <taxon>Bacteria</taxon>
        <taxon>Bacillati</taxon>
        <taxon>Actinomycetota</taxon>
        <taxon>Actinomycetes</taxon>
        <taxon>Micrococcales</taxon>
        <taxon>Microbacteriaceae</taxon>
        <taxon>Amnibacterium</taxon>
    </lineage>
</organism>
<accession>A0A2V1HLR6</accession>
<keyword evidence="1" id="KW-0472">Membrane</keyword>
<evidence type="ECO:0000256" key="1">
    <source>
        <dbReference type="SAM" id="Phobius"/>
    </source>
</evidence>
<feature type="transmembrane region" description="Helical" evidence="1">
    <location>
        <begin position="105"/>
        <end position="130"/>
    </location>
</feature>
<proteinExistence type="predicted"/>
<evidence type="ECO:0000313" key="2">
    <source>
        <dbReference type="EMBL" id="PVZ93586.1"/>
    </source>
</evidence>
<name>A0A2V1HLR6_9MICO</name>
<gene>
    <name evidence="2" type="ORF">DDQ50_14855</name>
</gene>
<feature type="transmembrane region" description="Helical" evidence="1">
    <location>
        <begin position="72"/>
        <end position="93"/>
    </location>
</feature>
<dbReference type="AlphaFoldDB" id="A0A2V1HLR6"/>
<feature type="transmembrane region" description="Helical" evidence="1">
    <location>
        <begin position="34"/>
        <end position="60"/>
    </location>
</feature>
<sequence length="133" mass="13319">MTVASPLAGPTHSMTPVLVRELTPARRSEPRTDILGPLSVTIGLGGMLSGAMLQLVFAIAAMNGFVAFGNTAGVGSLILEIATAATAVVLGIVGVSGRRRSKGIAVIGLAIGAAMLFDFATNAVTAVMALSVL</sequence>
<reference evidence="2 3" key="1">
    <citation type="submission" date="2018-05" db="EMBL/GenBank/DDBJ databases">
        <title>Amnibacterium sp. M8JJ-5, whole genome shotgun sequence.</title>
        <authorList>
            <person name="Tuo L."/>
        </authorList>
    </citation>
    <scope>NUCLEOTIDE SEQUENCE [LARGE SCALE GENOMIC DNA]</scope>
    <source>
        <strain evidence="2 3">M8JJ-5</strain>
    </source>
</reference>
<keyword evidence="1" id="KW-0812">Transmembrane</keyword>
<dbReference type="EMBL" id="QEOP01000003">
    <property type="protein sequence ID" value="PVZ93586.1"/>
    <property type="molecule type" value="Genomic_DNA"/>
</dbReference>
<keyword evidence="3" id="KW-1185">Reference proteome</keyword>
<comment type="caution">
    <text evidence="2">The sequence shown here is derived from an EMBL/GenBank/DDBJ whole genome shotgun (WGS) entry which is preliminary data.</text>
</comment>
<evidence type="ECO:0000313" key="3">
    <source>
        <dbReference type="Proteomes" id="UP000244893"/>
    </source>
</evidence>
<dbReference type="RefSeq" id="WP_116757571.1">
    <property type="nucleotide sequence ID" value="NZ_JBHUEX010000001.1"/>
</dbReference>